<protein>
    <submittedName>
        <fullName evidence="1">Uncharacterized protein</fullName>
    </submittedName>
</protein>
<evidence type="ECO:0000313" key="2">
    <source>
        <dbReference type="Proteomes" id="UP000828048"/>
    </source>
</evidence>
<gene>
    <name evidence="1" type="ORF">Vadar_017627</name>
</gene>
<sequence>MRLLNPLSTDIITPLPGNFPRMLDLSKFRISEVCQSWSLGIEYEVNLPNEFDLVFIGQHTRIQKAVLLSLLDSNDIMVAVIQSGGQLSAMRLGDERWTQFVECQGKVYSDLINFKGKIYALRSLGGDFLVIDSSLNITEYSFPLDSPVGNKRYLLESCGELWLLISRWRVQSDNDGTTENVVKKFAWNKVAIWFLVFKLNEEEHKWVEVLDLGDRILFAGRDCSFSVSAADFEGNCKGNCIFFLKDSCYTFDKNYHDDYDALRGSGGKEPEIYLLGDRRVDQLVAYPGYADLFWPLSSWLALDPERRSAAQNACSSSSQP</sequence>
<keyword evidence="2" id="KW-1185">Reference proteome</keyword>
<comment type="caution">
    <text evidence="1">The sequence shown here is derived from an EMBL/GenBank/DDBJ whole genome shotgun (WGS) entry which is preliminary data.</text>
</comment>
<dbReference type="Proteomes" id="UP000828048">
    <property type="component" value="Chromosome 2"/>
</dbReference>
<evidence type="ECO:0000313" key="1">
    <source>
        <dbReference type="EMBL" id="KAH7834587.1"/>
    </source>
</evidence>
<name>A0ACB7X1K2_9ERIC</name>
<accession>A0ACB7X1K2</accession>
<organism evidence="1 2">
    <name type="scientific">Vaccinium darrowii</name>
    <dbReference type="NCBI Taxonomy" id="229202"/>
    <lineage>
        <taxon>Eukaryota</taxon>
        <taxon>Viridiplantae</taxon>
        <taxon>Streptophyta</taxon>
        <taxon>Embryophyta</taxon>
        <taxon>Tracheophyta</taxon>
        <taxon>Spermatophyta</taxon>
        <taxon>Magnoliopsida</taxon>
        <taxon>eudicotyledons</taxon>
        <taxon>Gunneridae</taxon>
        <taxon>Pentapetalae</taxon>
        <taxon>asterids</taxon>
        <taxon>Ericales</taxon>
        <taxon>Ericaceae</taxon>
        <taxon>Vaccinioideae</taxon>
        <taxon>Vaccinieae</taxon>
        <taxon>Vaccinium</taxon>
    </lineage>
</organism>
<dbReference type="EMBL" id="CM037152">
    <property type="protein sequence ID" value="KAH7834587.1"/>
    <property type="molecule type" value="Genomic_DNA"/>
</dbReference>
<reference evidence="1 2" key="1">
    <citation type="journal article" date="2021" name="Hortic Res">
        <title>High-quality reference genome and annotation aids understanding of berry development for evergreen blueberry (Vaccinium darrowii).</title>
        <authorList>
            <person name="Yu J."/>
            <person name="Hulse-Kemp A.M."/>
            <person name="Babiker E."/>
            <person name="Staton M."/>
        </authorList>
    </citation>
    <scope>NUCLEOTIDE SEQUENCE [LARGE SCALE GENOMIC DNA]</scope>
    <source>
        <strain evidence="2">cv. NJ 8807/NJ 8810</strain>
        <tissue evidence="1">Young leaf</tissue>
    </source>
</reference>
<proteinExistence type="predicted"/>